<proteinExistence type="predicted"/>
<dbReference type="Proteomes" id="UP001295469">
    <property type="component" value="Chromosome C09"/>
</dbReference>
<feature type="non-terminal residue" evidence="1">
    <location>
        <position position="1"/>
    </location>
</feature>
<sequence length="111" mass="12587">VAPLESDPLHSGDGITPIDDGCNQLTPLSVLQCRLLTSHINGCYYIKVLMRNHKSSSNYSSLKTLEEYHKNAVVTRLLRFWEARNVKKGRELTSSSMRSLRWSKGQLVLID</sequence>
<dbReference type="AlphaFoldDB" id="A0A816J185"/>
<organism evidence="1">
    <name type="scientific">Brassica napus</name>
    <name type="common">Rape</name>
    <dbReference type="NCBI Taxonomy" id="3708"/>
    <lineage>
        <taxon>Eukaryota</taxon>
        <taxon>Viridiplantae</taxon>
        <taxon>Streptophyta</taxon>
        <taxon>Embryophyta</taxon>
        <taxon>Tracheophyta</taxon>
        <taxon>Spermatophyta</taxon>
        <taxon>Magnoliopsida</taxon>
        <taxon>eudicotyledons</taxon>
        <taxon>Gunneridae</taxon>
        <taxon>Pentapetalae</taxon>
        <taxon>rosids</taxon>
        <taxon>malvids</taxon>
        <taxon>Brassicales</taxon>
        <taxon>Brassicaceae</taxon>
        <taxon>Brassiceae</taxon>
        <taxon>Brassica</taxon>
    </lineage>
</organism>
<evidence type="ECO:0000313" key="1">
    <source>
        <dbReference type="EMBL" id="CAF1718148.1"/>
    </source>
</evidence>
<protein>
    <submittedName>
        <fullName evidence="1">(rape) hypothetical protein</fullName>
    </submittedName>
</protein>
<dbReference type="EMBL" id="HG994373">
    <property type="protein sequence ID" value="CAF1718148.1"/>
    <property type="molecule type" value="Genomic_DNA"/>
</dbReference>
<name>A0A816J185_BRANA</name>
<gene>
    <name evidence="1" type="ORF">DARMORV10_C09P13730.1</name>
</gene>
<reference evidence="1" key="1">
    <citation type="submission" date="2021-01" db="EMBL/GenBank/DDBJ databases">
        <authorList>
            <consortium name="Genoscope - CEA"/>
            <person name="William W."/>
        </authorList>
    </citation>
    <scope>NUCLEOTIDE SEQUENCE</scope>
</reference>
<accession>A0A816J185</accession>